<dbReference type="GO" id="GO:0003677">
    <property type="term" value="F:DNA binding"/>
    <property type="evidence" value="ECO:0007669"/>
    <property type="project" value="InterPro"/>
</dbReference>
<dbReference type="SUPFAM" id="SSF47781">
    <property type="entry name" value="RuvA domain 2-like"/>
    <property type="match status" value="1"/>
</dbReference>
<comment type="caution">
    <text evidence="3">The sequence shown here is derived from an EMBL/GenBank/DDBJ whole genome shotgun (WGS) entry which is preliminary data.</text>
</comment>
<accession>A0A8J6P4E7</accession>
<dbReference type="GO" id="GO:0006281">
    <property type="term" value="P:DNA repair"/>
    <property type="evidence" value="ECO:0007669"/>
    <property type="project" value="InterPro"/>
</dbReference>
<protein>
    <submittedName>
        <fullName evidence="3">Helix-hairpin-helix domain-containing protein</fullName>
    </submittedName>
</protein>
<evidence type="ECO:0000256" key="1">
    <source>
        <dbReference type="SAM" id="SignalP"/>
    </source>
</evidence>
<feature type="domain" description="Helix-hairpin-helix DNA-binding motif class 1" evidence="2">
    <location>
        <begin position="70"/>
        <end position="89"/>
    </location>
</feature>
<feature type="domain" description="Helix-hairpin-helix DNA-binding motif class 1" evidence="2">
    <location>
        <begin position="40"/>
        <end position="59"/>
    </location>
</feature>
<dbReference type="GO" id="GO:0015627">
    <property type="term" value="C:type II protein secretion system complex"/>
    <property type="evidence" value="ECO:0007669"/>
    <property type="project" value="TreeGrafter"/>
</dbReference>
<proteinExistence type="predicted"/>
<dbReference type="NCBIfam" id="TIGR00426">
    <property type="entry name" value="competence protein ComEA helix-hairpin-helix repeat region"/>
    <property type="match status" value="1"/>
</dbReference>
<feature type="chain" id="PRO_5035232557" evidence="1">
    <location>
        <begin position="27"/>
        <end position="93"/>
    </location>
</feature>
<dbReference type="InterPro" id="IPR010994">
    <property type="entry name" value="RuvA_2-like"/>
</dbReference>
<dbReference type="GO" id="GO:0015628">
    <property type="term" value="P:protein secretion by the type II secretion system"/>
    <property type="evidence" value="ECO:0007669"/>
    <property type="project" value="TreeGrafter"/>
</dbReference>
<evidence type="ECO:0000313" key="4">
    <source>
        <dbReference type="Proteomes" id="UP000605201"/>
    </source>
</evidence>
<dbReference type="SMART" id="SM00278">
    <property type="entry name" value="HhH1"/>
    <property type="match status" value="2"/>
</dbReference>
<organism evidence="3 4">
    <name type="scientific">Candidatus Desulfatibia vada</name>
    <dbReference type="NCBI Taxonomy" id="2841696"/>
    <lineage>
        <taxon>Bacteria</taxon>
        <taxon>Pseudomonadati</taxon>
        <taxon>Thermodesulfobacteriota</taxon>
        <taxon>Desulfobacteria</taxon>
        <taxon>Desulfobacterales</taxon>
        <taxon>Desulfobacterales incertae sedis</taxon>
        <taxon>Candidatus Desulfatibia</taxon>
    </lineage>
</organism>
<dbReference type="Proteomes" id="UP000605201">
    <property type="component" value="Unassembled WGS sequence"/>
</dbReference>
<dbReference type="InterPro" id="IPR004509">
    <property type="entry name" value="Competence_ComEA_HhH"/>
</dbReference>
<dbReference type="InterPro" id="IPR051675">
    <property type="entry name" value="Endo/Exo/Phosphatase_dom_1"/>
</dbReference>
<dbReference type="AlphaFoldDB" id="A0A8J6P4E7"/>
<sequence length="93" mass="10561">MEKIKTFFVLLIAVSFIAGVFPFAFAEQDGKININTAPVEELVKLERIGPVYAEKIITYRKTNGPFEKPEDIIKVKGIGRKTYEANKDRIITE</sequence>
<dbReference type="PANTHER" id="PTHR21180:SF32">
    <property type="entry name" value="ENDONUCLEASE_EXONUCLEASE_PHOSPHATASE FAMILY DOMAIN-CONTAINING PROTEIN 1"/>
    <property type="match status" value="1"/>
</dbReference>
<evidence type="ECO:0000313" key="3">
    <source>
        <dbReference type="EMBL" id="MBC8432165.1"/>
    </source>
</evidence>
<keyword evidence="1" id="KW-0732">Signal</keyword>
<gene>
    <name evidence="3" type="ORF">H8D96_09605</name>
</gene>
<dbReference type="PANTHER" id="PTHR21180">
    <property type="entry name" value="ENDONUCLEASE/EXONUCLEASE/PHOSPHATASE FAMILY DOMAIN-CONTAINING PROTEIN 1"/>
    <property type="match status" value="1"/>
</dbReference>
<dbReference type="InterPro" id="IPR003583">
    <property type="entry name" value="Hlx-hairpin-Hlx_DNA-bd_motif"/>
</dbReference>
<feature type="signal peptide" evidence="1">
    <location>
        <begin position="1"/>
        <end position="26"/>
    </location>
</feature>
<name>A0A8J6P4E7_9BACT</name>
<dbReference type="Pfam" id="PF12836">
    <property type="entry name" value="HHH_3"/>
    <property type="match status" value="1"/>
</dbReference>
<dbReference type="EMBL" id="JACNIG010000209">
    <property type="protein sequence ID" value="MBC8432165.1"/>
    <property type="molecule type" value="Genomic_DNA"/>
</dbReference>
<evidence type="ECO:0000259" key="2">
    <source>
        <dbReference type="SMART" id="SM00278"/>
    </source>
</evidence>
<reference evidence="3 4" key="1">
    <citation type="submission" date="2020-08" db="EMBL/GenBank/DDBJ databases">
        <title>Bridging the membrane lipid divide: bacteria of the FCB group superphylum have the potential to synthesize archaeal ether lipids.</title>
        <authorList>
            <person name="Villanueva L."/>
            <person name="Von Meijenfeldt F.A.B."/>
            <person name="Westbye A.B."/>
            <person name="Yadav S."/>
            <person name="Hopmans E.C."/>
            <person name="Dutilh B.E."/>
            <person name="Sinninghe Damste J.S."/>
        </authorList>
    </citation>
    <scope>NUCLEOTIDE SEQUENCE [LARGE SCALE GENOMIC DNA]</scope>
    <source>
        <strain evidence="3">NIOZ-UU17</strain>
    </source>
</reference>
<dbReference type="Gene3D" id="1.10.150.280">
    <property type="entry name" value="AF1531-like domain"/>
    <property type="match status" value="1"/>
</dbReference>